<feature type="region of interest" description="Disordered" evidence="2">
    <location>
        <begin position="705"/>
        <end position="774"/>
    </location>
</feature>
<dbReference type="PANTHER" id="PTHR14113:SF6">
    <property type="entry name" value="PROTEIN PICCOLO"/>
    <property type="match status" value="1"/>
</dbReference>
<feature type="coiled-coil region" evidence="1">
    <location>
        <begin position="1026"/>
        <end position="1063"/>
    </location>
</feature>
<feature type="region of interest" description="Disordered" evidence="2">
    <location>
        <begin position="1094"/>
        <end position="1171"/>
    </location>
</feature>
<evidence type="ECO:0000256" key="1">
    <source>
        <dbReference type="SAM" id="Coils"/>
    </source>
</evidence>
<evidence type="ECO:0008006" key="5">
    <source>
        <dbReference type="Google" id="ProtNLM"/>
    </source>
</evidence>
<dbReference type="GO" id="GO:0098978">
    <property type="term" value="C:glutamatergic synapse"/>
    <property type="evidence" value="ECO:0007669"/>
    <property type="project" value="TreeGrafter"/>
</dbReference>
<feature type="compositionally biased region" description="Low complexity" evidence="2">
    <location>
        <begin position="1550"/>
        <end position="1571"/>
    </location>
</feature>
<dbReference type="GO" id="GO:0098882">
    <property type="term" value="F:structural constituent of presynaptic active zone"/>
    <property type="evidence" value="ECO:0007669"/>
    <property type="project" value="TreeGrafter"/>
</dbReference>
<sequence length="1723" mass="191025">MDVERAGSCMDLSSAPTDVRRQIMASDTLGRPVSTVQPAIINLSAASTAGISLAPVTETFTIVTCTATVSYSTSTESLVDLGHAMTTPLQLTTAKHFEPGPRVTGVQGLSADRDEVPINLSLGTPATWGTTKPAMVPPVGVTNGWTDVSTTHEPVESEVVDLSTTKSHRTMVTVDETTSGIVTTVIEDDEKPVDLTAGRRAVCCDVIYKLPFGRSCTAQAPATTLPEDRFGYRDDHYQYDRSGPYGYKGIGGMKPSMSDTNLSEAGLFMYKSKNTFDYQVGATDVAVDLTSGRVTTGEVMDYSSKITGPYPETRQVISGIGISAPQYSQARIVPSIGSPYGIGSVLRSSNGVVYSSVATPVPSTFAITTQPGSIFSTSVRDLSSLQTVDTMPSLSNLQHSQALPRSYDFLTTVASEKEGAITDIDIDPGLQPLPMEAITSEPTNLMPVFTTASEAFVDIIEDEATHLIAPEEGKQQHLDLERELLELEKLQQQRFAEELEWERQEIQRFREQEQFMVQKKLEELHSMKHHLLYQQEEERQAQFMMRQETLAQQQLHIEQIQHLQQQLHQHLEEQKIQQIYQYNYEPSGTVSPQTTTDQVILEGQYAAAPNGQFWAGDEATTTASAVLGIEIPQSQAWYTVQSDGVTQYIPRPGLLSSVSEMSLKDVDVREEKQLKKRSSMPKLRGPYEELDGALEEEPRCLKKIVESGVQTDDEDGADMGYADRRRRTKKSVDTSVQTDDEDQDEWDPTNRSRRKARVGKYEGTTEADKPKPFPQVASIAVQTVAEISVQTEPVGTIRTPSARAHLDAKIEIVKHISAPEKTYKGGSLGCQTETDSDTQSPQYLTATSPQKDKKRPTPLEIGYSSHLRPEPTLQVAPSPPKSPKVLYSPISPVSPAAVIESAFVPYEKPVAEDLSPQKILHSEVPKIPQLSPKSAKVMQRSLSDPKPLSPTAEDPSRAHFPYTDGFLTKGSSSVSASGMQKKVKRTLPNPPPEDVAVGTQSAFTTVGSVSRRRICRSNTMARAKILQDIDRELDLVERESAKLRKKQAELDEEEKEIDAKLRYLEMGINRRKEALLKEREKRERAYLQGVAEERDYMSDSEVSSTRPTRIESQHGLERPRTAPQTEFDQFIPPQTQPETQFATPTSPYTQYQYSSPALPTQAPTPYSQPSHYQQQQPLYQQQVSPYQTQSAFQTVATMSFTPQAQPPPTPQPSYLSSQLMVIPQKTRQASLYLEPKITTNYDVIRNQPLMIAPASSDNTYVVSHLGSKYSTLDLRMGLDERSSMASSPISSISGDSFYADIDHHAPRNYVLIDDIGDLTKGTSALSSAYGLHEKDLTKTDRLLRTTEARRVQEVSDFLAPLQTSSRLHSYMKTDEDPMEDPYELKLLKHQIKQEFRRGAESLDHLAGLSQYYHADTSYRHFPKSEKYSISRLTLEKQAAKQLPAALLYQKQSKHKKALIDPKLSKFSPIQESRDLELDYSTYLTSSTSSLGGITSRARLLQDDITFGLRKNITDQQKYMGPTLTHSLGTSLGAALSTTMRSTLHDDSDKSYSSGSRSRPSSRPSSVYGLDLSLKRDSSSSSLRLKAQEAEPLDVSFSHAAPSGRTKPTSLPISQSRGRIPIVAQNSEEESPLSPVGQPMGMARAAAGPLPPISADTRDQFGSSHSLPEVQQHMREESRARGYDRDIAFIMDDFQHAMSDSEGKLDFRLLYRSHNTNPHFYACV</sequence>
<organism evidence="3 4">
    <name type="scientific">Podarcis lilfordi</name>
    <name type="common">Lilford's wall lizard</name>
    <dbReference type="NCBI Taxonomy" id="74358"/>
    <lineage>
        <taxon>Eukaryota</taxon>
        <taxon>Metazoa</taxon>
        <taxon>Chordata</taxon>
        <taxon>Craniata</taxon>
        <taxon>Vertebrata</taxon>
        <taxon>Euteleostomi</taxon>
        <taxon>Lepidosauria</taxon>
        <taxon>Squamata</taxon>
        <taxon>Bifurcata</taxon>
        <taxon>Unidentata</taxon>
        <taxon>Episquamata</taxon>
        <taxon>Laterata</taxon>
        <taxon>Lacertibaenia</taxon>
        <taxon>Lacertidae</taxon>
        <taxon>Podarcis</taxon>
    </lineage>
</organism>
<feature type="compositionally biased region" description="Polar residues" evidence="2">
    <location>
        <begin position="1122"/>
        <end position="1164"/>
    </location>
</feature>
<proteinExistence type="predicted"/>
<dbReference type="GO" id="GO:0035418">
    <property type="term" value="P:protein localization to synapse"/>
    <property type="evidence" value="ECO:0007669"/>
    <property type="project" value="TreeGrafter"/>
</dbReference>
<feature type="compositionally biased region" description="Polar residues" evidence="2">
    <location>
        <begin position="829"/>
        <end position="849"/>
    </location>
</feature>
<dbReference type="InterPro" id="IPR052098">
    <property type="entry name" value="Presynaptic_Scaffold_Bsn/Pclo"/>
</dbReference>
<dbReference type="Proteomes" id="UP001178461">
    <property type="component" value="Chromosome 5"/>
</dbReference>
<dbReference type="PANTHER" id="PTHR14113">
    <property type="entry name" value="PICCOLO/BASSOON"/>
    <property type="match status" value="1"/>
</dbReference>
<dbReference type="GO" id="GO:0048788">
    <property type="term" value="C:cytoskeleton of presynaptic active zone"/>
    <property type="evidence" value="ECO:0007669"/>
    <property type="project" value="TreeGrafter"/>
</dbReference>
<feature type="compositionally biased region" description="Polar residues" evidence="2">
    <location>
        <begin position="969"/>
        <end position="978"/>
    </location>
</feature>
<dbReference type="EMBL" id="OX395130">
    <property type="protein sequence ID" value="CAI5773958.1"/>
    <property type="molecule type" value="Genomic_DNA"/>
</dbReference>
<evidence type="ECO:0000313" key="3">
    <source>
        <dbReference type="EMBL" id="CAI5773958.1"/>
    </source>
</evidence>
<protein>
    <recommendedName>
        <fullName evidence="5">Piccolo presynaptic cytomatrix protein</fullName>
    </recommendedName>
</protein>
<feature type="region of interest" description="Disordered" evidence="2">
    <location>
        <begin position="1540"/>
        <end position="1614"/>
    </location>
</feature>
<evidence type="ECO:0000313" key="4">
    <source>
        <dbReference type="Proteomes" id="UP001178461"/>
    </source>
</evidence>
<feature type="region of interest" description="Disordered" evidence="2">
    <location>
        <begin position="923"/>
        <end position="997"/>
    </location>
</feature>
<evidence type="ECO:0000256" key="2">
    <source>
        <dbReference type="SAM" id="MobiDB-lite"/>
    </source>
</evidence>
<feature type="region of interest" description="Disordered" evidence="2">
    <location>
        <begin position="821"/>
        <end position="882"/>
    </location>
</feature>
<name>A0AA35KBQ9_9SAUR</name>
<feature type="compositionally biased region" description="Polar residues" evidence="2">
    <location>
        <begin position="1605"/>
        <end position="1614"/>
    </location>
</feature>
<dbReference type="GO" id="GO:0098982">
    <property type="term" value="C:GABA-ergic synapse"/>
    <property type="evidence" value="ECO:0007669"/>
    <property type="project" value="TreeGrafter"/>
</dbReference>
<feature type="region of interest" description="Disordered" evidence="2">
    <location>
        <begin position="670"/>
        <end position="691"/>
    </location>
</feature>
<feature type="compositionally biased region" description="Basic and acidic residues" evidence="2">
    <location>
        <begin position="1108"/>
        <end position="1120"/>
    </location>
</feature>
<gene>
    <name evidence="3" type="ORF">PODLI_1B003165</name>
</gene>
<keyword evidence="1" id="KW-0175">Coiled coil</keyword>
<accession>A0AA35KBQ9</accession>
<dbReference type="GO" id="GO:0030424">
    <property type="term" value="C:axon"/>
    <property type="evidence" value="ECO:0007669"/>
    <property type="project" value="TreeGrafter"/>
</dbReference>
<dbReference type="GO" id="GO:1904071">
    <property type="term" value="P:presynaptic active zone assembly"/>
    <property type="evidence" value="ECO:0007669"/>
    <property type="project" value="TreeGrafter"/>
</dbReference>
<keyword evidence="4" id="KW-1185">Reference proteome</keyword>
<feature type="compositionally biased region" description="Acidic residues" evidence="2">
    <location>
        <begin position="738"/>
        <end position="747"/>
    </location>
</feature>
<reference evidence="3" key="1">
    <citation type="submission" date="2022-12" db="EMBL/GenBank/DDBJ databases">
        <authorList>
            <person name="Alioto T."/>
            <person name="Alioto T."/>
            <person name="Gomez Garrido J."/>
        </authorList>
    </citation>
    <scope>NUCLEOTIDE SEQUENCE</scope>
</reference>